<evidence type="ECO:0000313" key="2">
    <source>
        <dbReference type="EMBL" id="OVA04109.1"/>
    </source>
</evidence>
<keyword evidence="3" id="KW-1185">Reference proteome</keyword>
<evidence type="ECO:0000313" key="3">
    <source>
        <dbReference type="Proteomes" id="UP000195402"/>
    </source>
</evidence>
<accession>A0A200Q0V6</accession>
<dbReference type="InParanoid" id="A0A200Q0V6"/>
<dbReference type="InterPro" id="IPR023213">
    <property type="entry name" value="CAT-like_dom_sf"/>
</dbReference>
<reference evidence="2 3" key="1">
    <citation type="journal article" date="2017" name="Mol. Plant">
        <title>The Genome of Medicinal Plant Macleaya cordata Provides New Insights into Benzylisoquinoline Alkaloids Metabolism.</title>
        <authorList>
            <person name="Liu X."/>
            <person name="Liu Y."/>
            <person name="Huang P."/>
            <person name="Ma Y."/>
            <person name="Qing Z."/>
            <person name="Tang Q."/>
            <person name="Cao H."/>
            <person name="Cheng P."/>
            <person name="Zheng Y."/>
            <person name="Yuan Z."/>
            <person name="Zhou Y."/>
            <person name="Liu J."/>
            <person name="Tang Z."/>
            <person name="Zhuo Y."/>
            <person name="Zhang Y."/>
            <person name="Yu L."/>
            <person name="Huang J."/>
            <person name="Yang P."/>
            <person name="Peng Q."/>
            <person name="Zhang J."/>
            <person name="Jiang W."/>
            <person name="Zhang Z."/>
            <person name="Lin K."/>
            <person name="Ro D.K."/>
            <person name="Chen X."/>
            <person name="Xiong X."/>
            <person name="Shang Y."/>
            <person name="Huang S."/>
            <person name="Zeng J."/>
        </authorList>
    </citation>
    <scope>NUCLEOTIDE SEQUENCE [LARGE SCALE GENOMIC DNA]</scope>
    <source>
        <strain evidence="3">cv. BLH2017</strain>
        <tissue evidence="2">Root</tissue>
    </source>
</reference>
<organism evidence="2 3">
    <name type="scientific">Macleaya cordata</name>
    <name type="common">Five-seeded plume-poppy</name>
    <name type="synonym">Bocconia cordata</name>
    <dbReference type="NCBI Taxonomy" id="56857"/>
    <lineage>
        <taxon>Eukaryota</taxon>
        <taxon>Viridiplantae</taxon>
        <taxon>Streptophyta</taxon>
        <taxon>Embryophyta</taxon>
        <taxon>Tracheophyta</taxon>
        <taxon>Spermatophyta</taxon>
        <taxon>Magnoliopsida</taxon>
        <taxon>Ranunculales</taxon>
        <taxon>Papaveraceae</taxon>
        <taxon>Papaveroideae</taxon>
        <taxon>Macleaya</taxon>
    </lineage>
</organism>
<dbReference type="Gene3D" id="3.30.559.10">
    <property type="entry name" value="Chloramphenicol acetyltransferase-like domain"/>
    <property type="match status" value="1"/>
</dbReference>
<dbReference type="STRING" id="56857.A0A200Q0V6"/>
<dbReference type="InterPro" id="IPR050317">
    <property type="entry name" value="Plant_Fungal_Acyltransferase"/>
</dbReference>
<proteinExistence type="inferred from homology"/>
<name>A0A200Q0V6_MACCD</name>
<dbReference type="EMBL" id="MVGT01003397">
    <property type="protein sequence ID" value="OVA04109.1"/>
    <property type="molecule type" value="Genomic_DNA"/>
</dbReference>
<evidence type="ECO:0000256" key="1">
    <source>
        <dbReference type="ARBA" id="ARBA00009861"/>
    </source>
</evidence>
<dbReference type="AlphaFoldDB" id="A0A200Q0V6"/>
<protein>
    <submittedName>
        <fullName evidence="2">Transferase</fullName>
    </submittedName>
</protein>
<dbReference type="OMA" id="YEDSMPF"/>
<sequence length="291" mass="32746">MHADPNCATLLMKSWTDVYRRQSISHSPFFHPPGLRGRTTNPNTSTKSANFYASKSKSQTTSVTSSKMSTVTFRFSDSMIKTHLSEIQTSCPNASPFDFLTAMFWLSVLHAKTNTKTDQPCKISIGIDFRKLLEAPLPHGFFGNALHFSSVSSDEEEIKQGGLEYFTRIIHENRTSLNEEEFWSGIEWFESQKDGGGKFTTPFRMYGPELTSVNLEHMFAYAAVLEDKKPLHVSYHIENLEGEGLILVLPSPEEGLGRTVMITLPEDQTAKICRDSNILRLEPTMIVSGKH</sequence>
<dbReference type="Proteomes" id="UP000195402">
    <property type="component" value="Unassembled WGS sequence"/>
</dbReference>
<dbReference type="GO" id="GO:0016747">
    <property type="term" value="F:acyltransferase activity, transferring groups other than amino-acyl groups"/>
    <property type="evidence" value="ECO:0007669"/>
    <property type="project" value="TreeGrafter"/>
</dbReference>
<dbReference type="Pfam" id="PF02458">
    <property type="entry name" value="Transferase"/>
    <property type="match status" value="1"/>
</dbReference>
<comment type="caution">
    <text evidence="2">The sequence shown here is derived from an EMBL/GenBank/DDBJ whole genome shotgun (WGS) entry which is preliminary data.</text>
</comment>
<keyword evidence="2" id="KW-0808">Transferase</keyword>
<dbReference type="PANTHER" id="PTHR31642">
    <property type="entry name" value="TRICHOTHECENE 3-O-ACETYLTRANSFERASE"/>
    <property type="match status" value="1"/>
</dbReference>
<gene>
    <name evidence="2" type="ORF">BVC80_4809g1</name>
</gene>
<dbReference type="OrthoDB" id="671439at2759"/>
<dbReference type="PANTHER" id="PTHR31642:SF316">
    <property type="entry name" value="PROTEIN ECERIFERUM 26-LIKE"/>
    <property type="match status" value="1"/>
</dbReference>
<comment type="similarity">
    <text evidence="1">Belongs to the plant acyltransferase family.</text>
</comment>